<dbReference type="GO" id="GO:0009239">
    <property type="term" value="P:enterobactin biosynthetic process"/>
    <property type="evidence" value="ECO:0007669"/>
    <property type="project" value="TreeGrafter"/>
</dbReference>
<dbReference type="InterPro" id="IPR041464">
    <property type="entry name" value="TubC_N"/>
</dbReference>
<dbReference type="InterPro" id="IPR000873">
    <property type="entry name" value="AMP-dep_synth/lig_dom"/>
</dbReference>
<dbReference type="InterPro" id="IPR042099">
    <property type="entry name" value="ANL_N_sf"/>
</dbReference>
<dbReference type="GO" id="GO:0005829">
    <property type="term" value="C:cytosol"/>
    <property type="evidence" value="ECO:0007669"/>
    <property type="project" value="TreeGrafter"/>
</dbReference>
<dbReference type="Pfam" id="PF00550">
    <property type="entry name" value="PP-binding"/>
    <property type="match status" value="1"/>
</dbReference>
<dbReference type="Gene3D" id="3.30.300.30">
    <property type="match status" value="1"/>
</dbReference>
<comment type="cofactor">
    <cofactor evidence="1">
        <name>pantetheine 4'-phosphate</name>
        <dbReference type="ChEBI" id="CHEBI:47942"/>
    </cofactor>
</comment>
<dbReference type="Gene3D" id="3.40.50.12780">
    <property type="entry name" value="N-terminal domain of ligase-like"/>
    <property type="match status" value="1"/>
</dbReference>
<dbReference type="SUPFAM" id="SSF56801">
    <property type="entry name" value="Acetyl-CoA synthetase-like"/>
    <property type="match status" value="1"/>
</dbReference>
<dbReference type="SUPFAM" id="SSF47336">
    <property type="entry name" value="ACP-like"/>
    <property type="match status" value="1"/>
</dbReference>
<dbReference type="Proteomes" id="UP000625930">
    <property type="component" value="Unassembled WGS sequence"/>
</dbReference>
<dbReference type="PANTHER" id="PTHR45527">
    <property type="entry name" value="NONRIBOSOMAL PEPTIDE SYNTHETASE"/>
    <property type="match status" value="1"/>
</dbReference>
<keyword evidence="2" id="KW-0596">Phosphopantetheine</keyword>
<dbReference type="PROSITE" id="PS50075">
    <property type="entry name" value="CARRIER"/>
    <property type="match status" value="1"/>
</dbReference>
<dbReference type="InterPro" id="IPR020806">
    <property type="entry name" value="PKS_PP-bd"/>
</dbReference>
<dbReference type="InterPro" id="IPR023213">
    <property type="entry name" value="CAT-like_dom_sf"/>
</dbReference>
<evidence type="ECO:0000256" key="3">
    <source>
        <dbReference type="ARBA" id="ARBA00022553"/>
    </source>
</evidence>
<dbReference type="InterPro" id="IPR001242">
    <property type="entry name" value="Condensation_dom"/>
</dbReference>
<dbReference type="InterPro" id="IPR009081">
    <property type="entry name" value="PP-bd_ACP"/>
</dbReference>
<dbReference type="Pfam" id="PF00501">
    <property type="entry name" value="AMP-binding"/>
    <property type="match status" value="1"/>
</dbReference>
<organism evidence="4 5">
    <name type="scientific">Stenotrophomonas maltophilia</name>
    <name type="common">Pseudomonas maltophilia</name>
    <name type="synonym">Xanthomonas maltophilia</name>
    <dbReference type="NCBI Taxonomy" id="40324"/>
    <lineage>
        <taxon>Bacteria</taxon>
        <taxon>Pseudomonadati</taxon>
        <taxon>Pseudomonadota</taxon>
        <taxon>Gammaproteobacteria</taxon>
        <taxon>Lysobacterales</taxon>
        <taxon>Lysobacteraceae</taxon>
        <taxon>Stenotrophomonas</taxon>
        <taxon>Stenotrophomonas maltophilia group</taxon>
    </lineage>
</organism>
<dbReference type="GO" id="GO:0047527">
    <property type="term" value="F:2,3-dihydroxybenzoate-serine ligase activity"/>
    <property type="evidence" value="ECO:0007669"/>
    <property type="project" value="TreeGrafter"/>
</dbReference>
<dbReference type="FunFam" id="1.10.1200.10:FF:000005">
    <property type="entry name" value="Nonribosomal peptide synthetase 1"/>
    <property type="match status" value="1"/>
</dbReference>
<dbReference type="InterPro" id="IPR036736">
    <property type="entry name" value="ACP-like_sf"/>
</dbReference>
<dbReference type="PANTHER" id="PTHR45527:SF1">
    <property type="entry name" value="FATTY ACID SYNTHASE"/>
    <property type="match status" value="1"/>
</dbReference>
<dbReference type="RefSeq" id="WP_154264125.1">
    <property type="nucleotide sequence ID" value="NZ_CP040438.1"/>
</dbReference>
<protein>
    <submittedName>
        <fullName evidence="4">AMP-binding protein</fullName>
    </submittedName>
</protein>
<dbReference type="SUPFAM" id="SSF52777">
    <property type="entry name" value="CoA-dependent acyltransferases"/>
    <property type="match status" value="2"/>
</dbReference>
<evidence type="ECO:0000313" key="4">
    <source>
        <dbReference type="EMBL" id="MBH1652546.1"/>
    </source>
</evidence>
<name>A0A6B8J5W3_STEMA</name>
<dbReference type="Gene3D" id="3.30.559.10">
    <property type="entry name" value="Chloramphenicol acetyltransferase-like domain"/>
    <property type="match status" value="1"/>
</dbReference>
<proteinExistence type="predicted"/>
<dbReference type="SMART" id="SM00823">
    <property type="entry name" value="PKS_PP"/>
    <property type="match status" value="1"/>
</dbReference>
<gene>
    <name evidence="4" type="ORF">I5U67_10225</name>
</gene>
<evidence type="ECO:0000256" key="2">
    <source>
        <dbReference type="ARBA" id="ARBA00022450"/>
    </source>
</evidence>
<dbReference type="AlphaFoldDB" id="A0A6B8J5W3"/>
<dbReference type="GO" id="GO:0031177">
    <property type="term" value="F:phosphopantetheine binding"/>
    <property type="evidence" value="ECO:0007669"/>
    <property type="project" value="InterPro"/>
</dbReference>
<dbReference type="GO" id="GO:0009366">
    <property type="term" value="C:enterobactin synthetase complex"/>
    <property type="evidence" value="ECO:0007669"/>
    <property type="project" value="TreeGrafter"/>
</dbReference>
<sequence length="1163" mass="127177">MTIAEDIYHAALSADVLLYMKEGQLAYRSVSGSVPEGLRRQVMDHKASIIEFLLMKEAAMASQPTSMASLTPADDRAGSPMSGAQQRVWFAHQQSEDGSLFNIQGCFAFDGVLDRTSFELAIRQLLVRHEVLRTSFVERGGGIDRSVQVLGETPLAVIDLSSLPENEQAKEVRSLIAADLKQPFDLSQGQLLRVMLLRLSHTRHVAVFNVHHIASDGWTVGLLIKELCSAYTAYVAGDSAEPTPARLQYADFATWQDGYLQGDVLDAGMSFWRSTLEGLPQLHSLPMDKQRPAKQTFRGERVRTLVEGPLRERVRQFCQQRRVTLFMFLDTALAVLLSMYGNENDVVVGTPVAGRTLAETESMVGLFINTVALRCLVDPTQSFDALLQQNKISILAALANQHVPFERVAEALGHRRSLSHSPVFQLWFVLQNNEDIRFSLPDCTVTEYTDVLPPAAKYELNLYAREAAGTIELDWIFNTDLFDESSIQYVASEFTQLLQSLVDAPEAACHAHAIFSGSAAGTEAGPLPAYVQQLVASDSALLDQIMTSMAAHEHRAAVITETGTYTYGELERLSRKYVAAIAATTSSARVGLLMDRGAHVVAVMLAALKLGRTYVPLDVGHPQARLRYMIEHSQCDLIICDPASRELASALSSNLEIIERPAAATPSIPMVGGRTSSAPAYILYTSGSTGHPKGVSQTCAGLGYHAGSYVHSLGITCEDRLLQLASYSFDASVLDTYGALLAGAALHLADIRMIGRDALLQMICDRGITIYHSTPSVFKFLFSDAPPGAAAAIRSVVLGGEPIDALTTQLFHKTFGAGCRLIGLYGATESSLTTLVEITREQLVAGKRPGLGQPVQGTQIRVQRADGSQARTFESGQIIIRSDHLAEGYWRAPELTTERFLPVHEHGVGRDYLTGDVGYLNPSGEVCLTGRLDFQVKLNGIRIELGEIECILQQLDDVEHAAAVICPGDSDAGDASLIACVVSSSVSVARDQADRVDRERSATAQLRSYLGRWLPDYMIPGRIVFMDRLPQTTSGKIDRRSLIQSLPPAARAVHIGPRDQLEHRLVELWQQVLQVDAMGIQDDFFLLGGQSLKAMRLLASIERTYGTTLSMKEFFDAPSIQTCADWIRRHGTPAGIVPLCLPSIEQALHDLEKTDEEVEEGMI</sequence>
<dbReference type="EMBL" id="JADUNP010000017">
    <property type="protein sequence ID" value="MBH1652546.1"/>
    <property type="molecule type" value="Genomic_DNA"/>
</dbReference>
<dbReference type="Gene3D" id="1.10.1200.10">
    <property type="entry name" value="ACP-like"/>
    <property type="match status" value="1"/>
</dbReference>
<reference evidence="4" key="1">
    <citation type="submission" date="2020-11" db="EMBL/GenBank/DDBJ databases">
        <title>Enhanced detection system for hospital associated transmission using whole genome sequencing surveillance.</title>
        <authorList>
            <person name="Harrison L.H."/>
            <person name="Van Tyne D."/>
            <person name="Marsh J.W."/>
            <person name="Griffith M.P."/>
            <person name="Snyder D.J."/>
            <person name="Cooper V.S."/>
            <person name="Mustapha M."/>
        </authorList>
    </citation>
    <scope>NUCLEOTIDE SEQUENCE</scope>
    <source>
        <strain evidence="4">STEN00091</strain>
    </source>
</reference>
<dbReference type="InterPro" id="IPR045851">
    <property type="entry name" value="AMP-bd_C_sf"/>
</dbReference>
<accession>A0A6B8J5W3</accession>
<dbReference type="InterPro" id="IPR020845">
    <property type="entry name" value="AMP-binding_CS"/>
</dbReference>
<dbReference type="Pfam" id="PF00668">
    <property type="entry name" value="Condensation"/>
    <property type="match status" value="1"/>
</dbReference>
<keyword evidence="3" id="KW-0597">Phosphoprotein</keyword>
<dbReference type="Pfam" id="PF18563">
    <property type="entry name" value="TubC_N"/>
    <property type="match status" value="1"/>
</dbReference>
<evidence type="ECO:0000313" key="5">
    <source>
        <dbReference type="Proteomes" id="UP000625930"/>
    </source>
</evidence>
<dbReference type="Gene3D" id="3.30.559.30">
    <property type="entry name" value="Nonribosomal peptide synthetase, condensation domain"/>
    <property type="match status" value="1"/>
</dbReference>
<dbReference type="InterPro" id="IPR025110">
    <property type="entry name" value="AMP-bd_C"/>
</dbReference>
<dbReference type="GO" id="GO:0043041">
    <property type="term" value="P:amino acid activation for nonribosomal peptide biosynthetic process"/>
    <property type="evidence" value="ECO:0007669"/>
    <property type="project" value="TreeGrafter"/>
</dbReference>
<dbReference type="CDD" id="cd19531">
    <property type="entry name" value="LCL_NRPS-like"/>
    <property type="match status" value="1"/>
</dbReference>
<comment type="caution">
    <text evidence="4">The sequence shown here is derived from an EMBL/GenBank/DDBJ whole genome shotgun (WGS) entry which is preliminary data.</text>
</comment>
<dbReference type="PROSITE" id="PS00455">
    <property type="entry name" value="AMP_BINDING"/>
    <property type="match status" value="1"/>
</dbReference>
<dbReference type="Pfam" id="PF13193">
    <property type="entry name" value="AMP-binding_C"/>
    <property type="match status" value="1"/>
</dbReference>
<evidence type="ECO:0000256" key="1">
    <source>
        <dbReference type="ARBA" id="ARBA00001957"/>
    </source>
</evidence>